<feature type="compositionally biased region" description="Basic residues" evidence="1">
    <location>
        <begin position="232"/>
        <end position="244"/>
    </location>
</feature>
<feature type="compositionally biased region" description="Basic and acidic residues" evidence="1">
    <location>
        <begin position="301"/>
        <end position="310"/>
    </location>
</feature>
<organism evidence="2 3">
    <name type="scientific">Aphanomyces euteiches</name>
    <dbReference type="NCBI Taxonomy" id="100861"/>
    <lineage>
        <taxon>Eukaryota</taxon>
        <taxon>Sar</taxon>
        <taxon>Stramenopiles</taxon>
        <taxon>Oomycota</taxon>
        <taxon>Saprolegniomycetes</taxon>
        <taxon>Saprolegniales</taxon>
        <taxon>Verrucalvaceae</taxon>
        <taxon>Aphanomyces</taxon>
    </lineage>
</organism>
<dbReference type="Proteomes" id="UP000481153">
    <property type="component" value="Unassembled WGS sequence"/>
</dbReference>
<protein>
    <submittedName>
        <fullName evidence="2">Uncharacterized protein</fullName>
    </submittedName>
</protein>
<reference evidence="2 3" key="1">
    <citation type="submission" date="2019-07" db="EMBL/GenBank/DDBJ databases">
        <title>Genomics analysis of Aphanomyces spp. identifies a new class of oomycete effector associated with host adaptation.</title>
        <authorList>
            <person name="Gaulin E."/>
        </authorList>
    </citation>
    <scope>NUCLEOTIDE SEQUENCE [LARGE SCALE GENOMIC DNA]</scope>
    <source>
        <strain evidence="2 3">ATCC 201684</strain>
    </source>
</reference>
<feature type="region of interest" description="Disordered" evidence="1">
    <location>
        <begin position="26"/>
        <end position="58"/>
    </location>
</feature>
<feature type="compositionally biased region" description="Pro residues" evidence="1">
    <location>
        <begin position="441"/>
        <end position="458"/>
    </location>
</feature>
<feature type="compositionally biased region" description="Basic residues" evidence="1">
    <location>
        <begin position="163"/>
        <end position="177"/>
    </location>
</feature>
<proteinExistence type="predicted"/>
<feature type="compositionally biased region" description="Gly residues" evidence="1">
    <location>
        <begin position="41"/>
        <end position="51"/>
    </location>
</feature>
<feature type="compositionally biased region" description="Acidic residues" evidence="1">
    <location>
        <begin position="182"/>
        <end position="197"/>
    </location>
</feature>
<feature type="compositionally biased region" description="Polar residues" evidence="1">
    <location>
        <begin position="143"/>
        <end position="160"/>
    </location>
</feature>
<gene>
    <name evidence="2" type="ORF">Ae201684_009525</name>
</gene>
<feature type="compositionally biased region" description="Low complexity" evidence="1">
    <location>
        <begin position="107"/>
        <end position="118"/>
    </location>
</feature>
<comment type="caution">
    <text evidence="2">The sequence shown here is derived from an EMBL/GenBank/DDBJ whole genome shotgun (WGS) entry which is preliminary data.</text>
</comment>
<name>A0A6G0X124_9STRA</name>
<dbReference type="VEuPathDB" id="FungiDB:AeMF1_003105"/>
<feature type="compositionally biased region" description="Polar residues" evidence="1">
    <location>
        <begin position="387"/>
        <end position="398"/>
    </location>
</feature>
<feature type="region of interest" description="Disordered" evidence="1">
    <location>
        <begin position="84"/>
        <end position="316"/>
    </location>
</feature>
<dbReference type="EMBL" id="VJMJ01000121">
    <property type="protein sequence ID" value="KAF0733590.1"/>
    <property type="molecule type" value="Genomic_DNA"/>
</dbReference>
<feature type="compositionally biased region" description="Basic residues" evidence="1">
    <location>
        <begin position="203"/>
        <end position="214"/>
    </location>
</feature>
<keyword evidence="3" id="KW-1185">Reference proteome</keyword>
<accession>A0A6G0X124</accession>
<evidence type="ECO:0000313" key="3">
    <source>
        <dbReference type="Proteomes" id="UP000481153"/>
    </source>
</evidence>
<evidence type="ECO:0000256" key="1">
    <source>
        <dbReference type="SAM" id="MobiDB-lite"/>
    </source>
</evidence>
<feature type="region of interest" description="Disordered" evidence="1">
    <location>
        <begin position="374"/>
        <end position="406"/>
    </location>
</feature>
<feature type="region of interest" description="Disordered" evidence="1">
    <location>
        <begin position="421"/>
        <end position="458"/>
    </location>
</feature>
<dbReference type="AlphaFoldDB" id="A0A6G0X124"/>
<evidence type="ECO:0000313" key="2">
    <source>
        <dbReference type="EMBL" id="KAF0733590.1"/>
    </source>
</evidence>
<sequence length="530" mass="58202">MDRPPTHLAIRPEGTAPPIIMWMQQSMEGGGHNQPPRYNNYGGGGFQGGQRGSNDEDWKSKLVSNGQWLGEKVMALATRSHNTIPDNQRAVNDGRANWMAEIRNNTGPSNNSHFSSGSGYNGGGYQNDFATERPGHYSDTAYRPSSYSDSAYKSQPTTSYKPSKSKSNNKKHKKKSKHDSTSDESEEESEESESSEESDPKPKKSTKVRTKAKVVKPEVIASDDSEEEAPVKSKKALKKGKKSKKELSESEDDASTESAPEDKKKTKAKSKKSNYTYSFDPKSIPVAPEETDKKGKKKATKKSDKAEKSSKPTNDAAVDLLGVESLTISSAPVVQAPAPPLSTIDQLAGLSFDPMDSVQPQQSYQMHQNFHPQMQQPLQPAQREQHQASAAPTQQQGLPNGFDVPGSNLVDLRLSSEVAAAKAATPTDTRSLDQLKASTPQQPPQPSMPLPPMMPTPQMPMMMQPQMHMMPNPQMMMMQQQQQQLMLGQFAMQQPQVVVPHGISAPYAGYPTPQQRQQMMMQSQAAPGFM</sequence>